<feature type="transmembrane region" description="Helical" evidence="1">
    <location>
        <begin position="420"/>
        <end position="439"/>
    </location>
</feature>
<dbReference type="PANTHER" id="PTHR34219:SF4">
    <property type="entry name" value="PEPSY DOMAIN-CONTAINING PROTEIN"/>
    <property type="match status" value="1"/>
</dbReference>
<feature type="transmembrane region" description="Helical" evidence="1">
    <location>
        <begin position="12"/>
        <end position="36"/>
    </location>
</feature>
<protein>
    <submittedName>
        <fullName evidence="2">PepSY-associated TM helix domain-containing protein</fullName>
    </submittedName>
</protein>
<dbReference type="PANTHER" id="PTHR34219">
    <property type="entry name" value="IRON-REGULATED INNER MEMBRANE PROTEIN-RELATED"/>
    <property type="match status" value="1"/>
</dbReference>
<keyword evidence="1" id="KW-1133">Transmembrane helix</keyword>
<feature type="transmembrane region" description="Helical" evidence="1">
    <location>
        <begin position="459"/>
        <end position="477"/>
    </location>
</feature>
<accession>A0ABU9BEG7</accession>
<proteinExistence type="predicted"/>
<feature type="transmembrane region" description="Helical" evidence="1">
    <location>
        <begin position="521"/>
        <end position="541"/>
    </location>
</feature>
<dbReference type="EMBL" id="JBBUTF010000022">
    <property type="protein sequence ID" value="MEK8028316.1"/>
    <property type="molecule type" value="Genomic_DNA"/>
</dbReference>
<feature type="transmembrane region" description="Helical" evidence="1">
    <location>
        <begin position="173"/>
        <end position="200"/>
    </location>
</feature>
<keyword evidence="1" id="KW-0812">Transmembrane</keyword>
<dbReference type="Pfam" id="PF03929">
    <property type="entry name" value="PepSY_TM"/>
    <property type="match status" value="1"/>
</dbReference>
<dbReference type="RefSeq" id="WP_341376103.1">
    <property type="nucleotide sequence ID" value="NZ_JBBUTF010000022.1"/>
</dbReference>
<evidence type="ECO:0000256" key="1">
    <source>
        <dbReference type="SAM" id="Phobius"/>
    </source>
</evidence>
<organism evidence="2 3">
    <name type="scientific">Pseudaquabacterium rugosum</name>
    <dbReference type="NCBI Taxonomy" id="2984194"/>
    <lineage>
        <taxon>Bacteria</taxon>
        <taxon>Pseudomonadati</taxon>
        <taxon>Pseudomonadota</taxon>
        <taxon>Betaproteobacteria</taxon>
        <taxon>Burkholderiales</taxon>
        <taxon>Sphaerotilaceae</taxon>
        <taxon>Pseudaquabacterium</taxon>
    </lineage>
</organism>
<feature type="transmembrane region" description="Helical" evidence="1">
    <location>
        <begin position="489"/>
        <end position="506"/>
    </location>
</feature>
<keyword evidence="3" id="KW-1185">Reference proteome</keyword>
<comment type="caution">
    <text evidence="2">The sequence shown here is derived from an EMBL/GenBank/DDBJ whole genome shotgun (WGS) entry which is preliminary data.</text>
</comment>
<keyword evidence="1" id="KW-0472">Membrane</keyword>
<evidence type="ECO:0000313" key="3">
    <source>
        <dbReference type="Proteomes" id="UP001368500"/>
    </source>
</evidence>
<sequence length="601" mass="65176">MTAPLRQAMAWLHTWFGLVIGFVLIVVFFFGALSVFDREIDRWALPQTRFAPQPMPSFDRVLLPALQRVQPDEAEYAAQMPALHDAARGPATPRLELPADEYWAYTTHRDPVLAIGTGFRVPQPRDPSTHNHIHGQATIDPRDGRAVRADQLKIGSAWFYPMHYGLHLGWMNLGIYLVGLAGLVMMAALVSGVIIHRRIFREFFTFRPRKSVQRSTLDLHNLSGVAGLPFHFFFAFTGLLIFASSYFLPVTLWPLKPLHDQHEVAEAQATGLPHERAGIAAPLASVDAMMVEARRRWAARDMAGDVGFLMVRHVGDANAIVSLYRAGSDRIALVGQAIHFKGSTGEVLHEEPEPPAVSGLHEFFVGLHLQHFEHWLLRWLYVAGGLLGCVCLATGFLFFVEKRKQQHARQGRIGARVVDALGVASVTGMVLAAVGMLVANRALPADLVGKGDWEQGVFWGVWLAAGLHAAWRGAPVARARLNPAWREQCLALAVLAVAAVALNAWTTGDHLGRTLFLQPDMAVAGVDLSLLVTALLALWAAQRLARRAAAGLGRPPTWNAAAGADAAAAAAAGVATAGVAPRGADAAAVATVHALREGRAR</sequence>
<reference evidence="2 3" key="1">
    <citation type="submission" date="2024-04" db="EMBL/GenBank/DDBJ databases">
        <title>Novel species of the genus Ideonella isolated from streams.</title>
        <authorList>
            <person name="Lu H."/>
        </authorList>
    </citation>
    <scope>NUCLEOTIDE SEQUENCE [LARGE SCALE GENOMIC DNA]</scope>
    <source>
        <strain evidence="2 3">BYS139W</strain>
    </source>
</reference>
<name>A0ABU9BEG7_9BURK</name>
<gene>
    <name evidence="2" type="ORF">AACH11_20340</name>
</gene>
<feature type="transmembrane region" description="Helical" evidence="1">
    <location>
        <begin position="221"/>
        <end position="248"/>
    </location>
</feature>
<feature type="transmembrane region" description="Helical" evidence="1">
    <location>
        <begin position="379"/>
        <end position="400"/>
    </location>
</feature>
<dbReference type="InterPro" id="IPR005625">
    <property type="entry name" value="PepSY-ass_TM"/>
</dbReference>
<dbReference type="Proteomes" id="UP001368500">
    <property type="component" value="Unassembled WGS sequence"/>
</dbReference>
<evidence type="ECO:0000313" key="2">
    <source>
        <dbReference type="EMBL" id="MEK8028316.1"/>
    </source>
</evidence>